<sequence>MEPQLGARPRRLDLESLFDHRTGPCGELSGTRSISIHAATCRSVAALPAATARCFCLSSEGAVGTRVPEPSTSGTLVRRVARNATSAD</sequence>
<reference evidence="1" key="1">
    <citation type="submission" date="2020-02" db="EMBL/GenBank/DDBJ databases">
        <authorList>
            <person name="Meier V. D."/>
        </authorList>
    </citation>
    <scope>NUCLEOTIDE SEQUENCE</scope>
    <source>
        <strain evidence="1">AVDCRST_MAG67</strain>
    </source>
</reference>
<name>A0A6J4SIT9_9ACTN</name>
<organism evidence="1">
    <name type="scientific">uncultured Solirubrobacteraceae bacterium</name>
    <dbReference type="NCBI Taxonomy" id="1162706"/>
    <lineage>
        <taxon>Bacteria</taxon>
        <taxon>Bacillati</taxon>
        <taxon>Actinomycetota</taxon>
        <taxon>Thermoleophilia</taxon>
        <taxon>Solirubrobacterales</taxon>
        <taxon>Solirubrobacteraceae</taxon>
        <taxon>environmental samples</taxon>
    </lineage>
</organism>
<evidence type="ECO:0000313" key="1">
    <source>
        <dbReference type="EMBL" id="CAA9497101.1"/>
    </source>
</evidence>
<dbReference type="EMBL" id="CADCVQ010000073">
    <property type="protein sequence ID" value="CAA9497101.1"/>
    <property type="molecule type" value="Genomic_DNA"/>
</dbReference>
<accession>A0A6J4SIT9</accession>
<dbReference type="AlphaFoldDB" id="A0A6J4SIT9"/>
<gene>
    <name evidence="1" type="ORF">AVDCRST_MAG67-1779</name>
</gene>
<protein>
    <submittedName>
        <fullName evidence="1">Uncharacterized protein</fullName>
    </submittedName>
</protein>
<proteinExistence type="predicted"/>